<dbReference type="PANTHER" id="PTHR11309">
    <property type="entry name" value="FRIZZLED"/>
    <property type="match status" value="1"/>
</dbReference>
<feature type="compositionally biased region" description="Polar residues" evidence="3">
    <location>
        <begin position="526"/>
        <end position="535"/>
    </location>
</feature>
<feature type="transmembrane region" description="Helical" evidence="4">
    <location>
        <begin position="367"/>
        <end position="386"/>
    </location>
</feature>
<evidence type="ECO:0000313" key="7">
    <source>
        <dbReference type="Proteomes" id="UP000728185"/>
    </source>
</evidence>
<feature type="transmembrane region" description="Helical" evidence="4">
    <location>
        <begin position="872"/>
        <end position="895"/>
    </location>
</feature>
<dbReference type="EMBL" id="LUCM01006116">
    <property type="protein sequence ID" value="KAA0191803.1"/>
    <property type="molecule type" value="Genomic_DNA"/>
</dbReference>
<feature type="compositionally biased region" description="Polar residues" evidence="3">
    <location>
        <begin position="1648"/>
        <end position="1664"/>
    </location>
</feature>
<dbReference type="SMART" id="SM01330">
    <property type="entry name" value="Frizzled"/>
    <property type="match status" value="1"/>
</dbReference>
<feature type="compositionally biased region" description="Basic and acidic residues" evidence="3">
    <location>
        <begin position="136"/>
        <end position="145"/>
    </location>
</feature>
<dbReference type="OrthoDB" id="10064659at2759"/>
<evidence type="ECO:0000313" key="6">
    <source>
        <dbReference type="EMBL" id="KAA0191803.1"/>
    </source>
</evidence>
<evidence type="ECO:0000256" key="2">
    <source>
        <dbReference type="ARBA" id="ARBA00023170"/>
    </source>
</evidence>
<feature type="transmembrane region" description="Helical" evidence="4">
    <location>
        <begin position="833"/>
        <end position="852"/>
    </location>
</feature>
<feature type="compositionally biased region" description="Low complexity" evidence="3">
    <location>
        <begin position="2084"/>
        <end position="2104"/>
    </location>
</feature>
<feature type="compositionally biased region" description="Polar residues" evidence="3">
    <location>
        <begin position="1442"/>
        <end position="1457"/>
    </location>
</feature>
<dbReference type="GO" id="GO:0005886">
    <property type="term" value="C:plasma membrane"/>
    <property type="evidence" value="ECO:0007669"/>
    <property type="project" value="TreeGrafter"/>
</dbReference>
<feature type="compositionally biased region" description="Basic and acidic residues" evidence="3">
    <location>
        <begin position="1486"/>
        <end position="1503"/>
    </location>
</feature>
<dbReference type="InterPro" id="IPR000539">
    <property type="entry name" value="Frizzled/Smoothened_7TM"/>
</dbReference>
<organism evidence="6 7">
    <name type="scientific">Fasciolopsis buskii</name>
    <dbReference type="NCBI Taxonomy" id="27845"/>
    <lineage>
        <taxon>Eukaryota</taxon>
        <taxon>Metazoa</taxon>
        <taxon>Spiralia</taxon>
        <taxon>Lophotrochozoa</taxon>
        <taxon>Platyhelminthes</taxon>
        <taxon>Trematoda</taxon>
        <taxon>Digenea</taxon>
        <taxon>Plagiorchiida</taxon>
        <taxon>Echinostomata</taxon>
        <taxon>Echinostomatoidea</taxon>
        <taxon>Fasciolidae</taxon>
        <taxon>Fasciolopsis</taxon>
    </lineage>
</organism>
<feature type="compositionally biased region" description="Polar residues" evidence="3">
    <location>
        <begin position="553"/>
        <end position="576"/>
    </location>
</feature>
<name>A0A8E0RRZ7_9TREM</name>
<proteinExistence type="predicted"/>
<feature type="region of interest" description="Disordered" evidence="3">
    <location>
        <begin position="998"/>
        <end position="1017"/>
    </location>
</feature>
<feature type="compositionally biased region" description="Polar residues" evidence="3">
    <location>
        <begin position="1898"/>
        <end position="1927"/>
    </location>
</feature>
<dbReference type="Gene3D" id="1.20.1070.10">
    <property type="entry name" value="Rhodopsin 7-helix transmembrane proteins"/>
    <property type="match status" value="2"/>
</dbReference>
<feature type="compositionally biased region" description="Basic residues" evidence="3">
    <location>
        <begin position="644"/>
        <end position="654"/>
    </location>
</feature>
<dbReference type="GO" id="GO:0030425">
    <property type="term" value="C:dendrite"/>
    <property type="evidence" value="ECO:0007669"/>
    <property type="project" value="TreeGrafter"/>
</dbReference>
<dbReference type="PANTHER" id="PTHR11309:SF35">
    <property type="entry name" value="PROTEIN SMOOTHENED"/>
    <property type="match status" value="1"/>
</dbReference>
<sequence length="2145" mass="230952">MHKDGKTSAVFCICCQFFPPSEKCAKATTHCVPIAPDSNRTCLGNRLPYKLTSPHPLVDDVSRYDLELWKALRAIPACWDKLQFFLCSIYMPECIESHRSSGSVVNPIVSSLNRSGTGESLNHPVLAGPLNLLKPTRSDGPHGDGDSTGSGTPSYHVILPEAEMCEAVHKACPLLVPFSRTGLAHGEEIPHVGPVQWPILLHPLPRFFHCSLYTPGCRQNKLTARLFQSSGGGCEVPLITTSVRRNWLNGIERCSFPCRRPLFDAEHYTLARWITGTATLICLVINVAVLATMKLQNRERILFLEQFTSPHPSDSGLDLFHALVLPSAERSASGTRPCQTKMVLGGRSTVSSSSSSSSQPWSVDPSLFYIHVCFLFGCLAWLIPLFPGWGELVACREDGSVRTGEPQVSSKKTILCVLNFILLYFPLMSVCVWSNVLDYTLSSRIQQVIQHLRNTLEHLGTTARSICPKQIVLSSTPTDPTYVEQQQQQQQSVTRHRFHDSGSRDGPNRQSSRHRRSKPVDPGQPLSESLPTSQFAHVVQSVSTSQSQPSQTDLNSKSPIDTSESTSTAANPGSTVTQIETPMSQSISESSPSVAEPPALIAHSASRLPSAYDGNVSNDLVTNSQHGAKSAGHSEKHKSSLGTHGKKKKYKRSHLSSDWVDDEQLPLSQSSADQHLGDSQWSLVDHHYRSLLTSFVNNSLTQGLRVPTALNTAAADASDAADLELRLRDEWSSLGLVLQCSFCHDPLCPAVPRPLTFHAIASTLLCRCRTFQSRCDRHSHLRRKHGGLSSGMTSGPERTCIACVSTTPSSPGAIVRPSHSVQPQPLPSSPQSACLHLLAFAVPLVLTLIGLTAAEIDGDALSGICFVGRVNIWARVGLVLIPCAVCLTVKCVYLSRVMRACLELRRPFLRSPFPSDQEFAQRLIRCTYSYGAFLFVLIGLWLFSVSVQAYIFVGEPVWLESQTALVLCQISHRLLGLDNETALTACLGSASVDNLASGFPDSHGSRTTRDKLSPHPSTGRIARAAALANAISAQPVLTTTPTALEATRDPMLLLGRLSRYTPSPDQIHRPMAGPILLHLLIYFVLNVIFASMCLFDASVKHSWRKFWIRIRISCRLGRWRGRLPTRCGTSHTRAVNKLLSNCLYSNVAGFSWWDPGLFRLPLFHDDLCGFIPNAKETSSTCELVHLTEMMSSSEVKSRSIGPADILSTASCKPRVDDGCPTGDGSGQSPSAPNRLTGTAGGLEFQPGSIDLSLYPGPTLFEDLIPHVARVISLYENTSPDHPTLVFFRHLYDQLVQPSGSPTACTVDIAATAAPTTTTTSYANSDRHLLDRPATASGIERHLATNSGTDLVVPNQPAQTKLVQSMAALYDQCQKHLASANTVSARTIYHFSISFSRRRLPYFLSPIAVHSAARRKSHSRSLSTGGLHCPVSTPLRLSGVDGTVSTEAGSTVSATSADRPNESLPELLRAAASVLAAAATGSSLHGPTDRGDIRLGSADGDRSGRSRHRRLSQSVVSSVLSAHPFNQSSGAASAFGGSQVSSSSVRSALTEGLGNVLGPTGATSKGDSNTALSKKSGSARRVFRDEIGTLGSRVSLRSLSCASSSGAESYNSYRLLVNQAGASWRELWRTRMLLMDVLRWAEAVAPLAQGNNGSTTPDTQQSAVYPNQLPPPPVPLAPPPPSSDPGLSNLLQQSHLIHFGYEQVELHVIWLNYVGPHSHQTTPIGSIPDPTHSTYMPGFGSVQPSTYAVDLSTPCSPRFHPVSSPFGSNIGYMRPQLHGVPFHLPFGPSWPPGPTIYGYPRQTLSAPDRMIHQYSAAPLIGGQAAPQPVIEEELRPQLPPSVGSGTGPLRYRGPPDLLLDHTALGGSIPAGASQPGVDVHESLRLAAGAHPFVVCSPVSGHSQADQNRTPPRVQTTGLMSHCSGSQSLPLPRPDRNSSLTGRSGTHPLLSDSSPIEAESHKPAPSDRSISKPPIFESKRCDPADSDAFDSEDEVMSDEDEAMVDVALAEYPVATFVPFQQTAPSNPIPGIRSAVPGTYFLRPPYHTVPLAPESPLGFLCSGQPTELIHPCPLTYSPGPPLDDGDVSSVSQSASQVPPRASSSSESESADPNGVTSQTEVPLPAEPNGTSAPDPTTSDRSPHYTPTV</sequence>
<dbReference type="SUPFAM" id="SSF63501">
    <property type="entry name" value="Frizzled cysteine-rich domain"/>
    <property type="match status" value="1"/>
</dbReference>
<feature type="domain" description="Frizzled/Smoothened 7TM" evidence="5">
    <location>
        <begin position="261"/>
        <end position="1113"/>
    </location>
</feature>
<dbReference type="GO" id="GO:0007417">
    <property type="term" value="P:central nervous system development"/>
    <property type="evidence" value="ECO:0007669"/>
    <property type="project" value="TreeGrafter"/>
</dbReference>
<evidence type="ECO:0000259" key="5">
    <source>
        <dbReference type="SMART" id="SM01330"/>
    </source>
</evidence>
<feature type="compositionally biased region" description="Polar residues" evidence="3">
    <location>
        <begin position="616"/>
        <end position="627"/>
    </location>
</feature>
<dbReference type="Proteomes" id="UP000728185">
    <property type="component" value="Unassembled WGS sequence"/>
</dbReference>
<feature type="region of interest" description="Disordered" evidence="3">
    <location>
        <begin position="1478"/>
        <end position="1514"/>
    </location>
</feature>
<dbReference type="InterPro" id="IPR015526">
    <property type="entry name" value="Frizzled/SFRP"/>
</dbReference>
<dbReference type="Gene3D" id="1.10.2000.10">
    <property type="entry name" value="Frizzled cysteine-rich domain"/>
    <property type="match status" value="1"/>
</dbReference>
<protein>
    <submittedName>
        <fullName evidence="6">Smoothened protein</fullName>
    </submittedName>
</protein>
<gene>
    <name evidence="6" type="ORF">FBUS_00124</name>
</gene>
<reference evidence="6" key="1">
    <citation type="submission" date="2019-05" db="EMBL/GenBank/DDBJ databases">
        <title>Annotation for the trematode Fasciolopsis buski.</title>
        <authorList>
            <person name="Choi Y.-J."/>
        </authorList>
    </citation>
    <scope>NUCLEOTIDE SEQUENCE</scope>
    <source>
        <strain evidence="6">HT</strain>
        <tissue evidence="6">Whole worm</tissue>
    </source>
</reference>
<feature type="compositionally biased region" description="Basic and acidic residues" evidence="3">
    <location>
        <begin position="1003"/>
        <end position="1013"/>
    </location>
</feature>
<feature type="region of interest" description="Disordered" evidence="3">
    <location>
        <begin position="1898"/>
        <end position="1988"/>
    </location>
</feature>
<accession>A0A8E0RRZ7</accession>
<feature type="compositionally biased region" description="Polar residues" evidence="3">
    <location>
        <begin position="2125"/>
        <end position="2145"/>
    </location>
</feature>
<evidence type="ECO:0000256" key="1">
    <source>
        <dbReference type="ARBA" id="ARBA00022473"/>
    </source>
</evidence>
<dbReference type="GO" id="GO:0007224">
    <property type="term" value="P:smoothened signaling pathway"/>
    <property type="evidence" value="ECO:0007669"/>
    <property type="project" value="TreeGrafter"/>
</dbReference>
<feature type="region of interest" description="Disordered" evidence="3">
    <location>
        <begin position="1835"/>
        <end position="1857"/>
    </location>
</feature>
<feature type="region of interest" description="Disordered" evidence="3">
    <location>
        <begin position="1216"/>
        <end position="1239"/>
    </location>
</feature>
<keyword evidence="7" id="KW-1185">Reference proteome</keyword>
<feature type="region of interest" description="Disordered" evidence="3">
    <location>
        <begin position="1554"/>
        <end position="1577"/>
    </location>
</feature>
<dbReference type="GO" id="GO:0005929">
    <property type="term" value="C:cilium"/>
    <property type="evidence" value="ECO:0007669"/>
    <property type="project" value="TreeGrafter"/>
</dbReference>
<feature type="region of interest" description="Disordered" evidence="3">
    <location>
        <begin position="132"/>
        <end position="153"/>
    </location>
</feature>
<feature type="region of interest" description="Disordered" evidence="3">
    <location>
        <begin position="1439"/>
        <end position="1461"/>
    </location>
</feature>
<feature type="region of interest" description="Disordered" evidence="3">
    <location>
        <begin position="2069"/>
        <end position="2145"/>
    </location>
</feature>
<dbReference type="InterPro" id="IPR036790">
    <property type="entry name" value="Frizzled_dom_sf"/>
</dbReference>
<keyword evidence="2" id="KW-0675">Receptor</keyword>
<dbReference type="GO" id="GO:0005113">
    <property type="term" value="F:patched binding"/>
    <property type="evidence" value="ECO:0007669"/>
    <property type="project" value="TreeGrafter"/>
</dbReference>
<feature type="transmembrane region" description="Helical" evidence="4">
    <location>
        <begin position="417"/>
        <end position="437"/>
    </location>
</feature>
<evidence type="ECO:0000256" key="4">
    <source>
        <dbReference type="SAM" id="Phobius"/>
    </source>
</evidence>
<dbReference type="GO" id="GO:0007389">
    <property type="term" value="P:pattern specification process"/>
    <property type="evidence" value="ECO:0007669"/>
    <property type="project" value="TreeGrafter"/>
</dbReference>
<keyword evidence="4" id="KW-0812">Transmembrane</keyword>
<feature type="transmembrane region" description="Helical" evidence="4">
    <location>
        <begin position="930"/>
        <end position="953"/>
    </location>
</feature>
<keyword evidence="1" id="KW-0217">Developmental protein</keyword>
<feature type="compositionally biased region" description="Polar residues" evidence="3">
    <location>
        <begin position="1560"/>
        <end position="1575"/>
    </location>
</feature>
<evidence type="ECO:0000256" key="3">
    <source>
        <dbReference type="SAM" id="MobiDB-lite"/>
    </source>
</evidence>
<feature type="transmembrane region" description="Helical" evidence="4">
    <location>
        <begin position="270"/>
        <end position="291"/>
    </location>
</feature>
<keyword evidence="4" id="KW-1133">Transmembrane helix</keyword>
<keyword evidence="4" id="KW-0472">Membrane</keyword>
<feature type="region of interest" description="Disordered" evidence="3">
    <location>
        <begin position="478"/>
        <end position="576"/>
    </location>
</feature>
<feature type="compositionally biased region" description="Pro residues" evidence="3">
    <location>
        <begin position="1667"/>
        <end position="1682"/>
    </location>
</feature>
<dbReference type="GO" id="GO:0071679">
    <property type="term" value="P:commissural neuron axon guidance"/>
    <property type="evidence" value="ECO:0007669"/>
    <property type="project" value="TreeGrafter"/>
</dbReference>
<feature type="region of interest" description="Disordered" evidence="3">
    <location>
        <begin position="616"/>
        <end position="655"/>
    </location>
</feature>
<dbReference type="Pfam" id="PF01534">
    <property type="entry name" value="Frizzled"/>
    <property type="match status" value="2"/>
</dbReference>
<feature type="compositionally biased region" description="Low complexity" evidence="3">
    <location>
        <begin position="538"/>
        <end position="552"/>
    </location>
</feature>
<comment type="caution">
    <text evidence="6">The sequence shown here is derived from an EMBL/GenBank/DDBJ whole genome shotgun (WGS) entry which is preliminary data.</text>
</comment>
<feature type="compositionally biased region" description="Polar residues" evidence="3">
    <location>
        <begin position="1226"/>
        <end position="1236"/>
    </location>
</feature>
<feature type="region of interest" description="Disordered" evidence="3">
    <location>
        <begin position="1647"/>
        <end position="1687"/>
    </location>
</feature>